<dbReference type="InterPro" id="IPR009057">
    <property type="entry name" value="Homeodomain-like_sf"/>
</dbReference>
<dbReference type="Proteomes" id="UP000241238">
    <property type="component" value="Chromosome"/>
</dbReference>
<keyword evidence="3" id="KW-0804">Transcription</keyword>
<evidence type="ECO:0000256" key="1">
    <source>
        <dbReference type="ARBA" id="ARBA00023015"/>
    </source>
</evidence>
<dbReference type="InterPro" id="IPR018060">
    <property type="entry name" value="HTH_AraC"/>
</dbReference>
<dbReference type="InterPro" id="IPR014710">
    <property type="entry name" value="RmlC-like_jellyroll"/>
</dbReference>
<reference evidence="6" key="1">
    <citation type="journal article" date="2018" name="MSphere">
        <title>Fusobacterium Genomics Using MinION and Illumina Sequencing Enables Genome Completion and Correction.</title>
        <authorList>
            <person name="Todd S.M."/>
            <person name="Settlage R.E."/>
            <person name="Lahmers K.K."/>
            <person name="Slade D.J."/>
        </authorList>
    </citation>
    <scope>NUCLEOTIDE SEQUENCE [LARGE SCALE GENOMIC DNA]</scope>
    <source>
        <strain evidence="6">ATCC 27725</strain>
    </source>
</reference>
<evidence type="ECO:0000313" key="6">
    <source>
        <dbReference type="Proteomes" id="UP000241238"/>
    </source>
</evidence>
<dbReference type="SUPFAM" id="SSF51182">
    <property type="entry name" value="RmlC-like cupins"/>
    <property type="match status" value="1"/>
</dbReference>
<sequence>MSEKRKIDFFHYLNTGIELVISENTADTYPLHNHISVFIIGMILNGEINLRISEKFYNYKSNQIFIIPPYVPHEIKSLSSYSLLSICINKNLLKKEGIAGIQKIISPILENILRSKRISQKEADLLSNRLKILEKYTNIDEDRDRELEKIKKYLEIFPENILTIDEMADIAFSSKFNFIRKFKKRIGLTPHQFQIQNRIRKAQKLLEKSFVTSEVALTTGFYDQSHFIRNFKKIVKMTPLEYRSSINRIHFFKEEGE</sequence>
<dbReference type="Pfam" id="PF02311">
    <property type="entry name" value="AraC_binding"/>
    <property type="match status" value="1"/>
</dbReference>
<evidence type="ECO:0000256" key="2">
    <source>
        <dbReference type="ARBA" id="ARBA00023125"/>
    </source>
</evidence>
<dbReference type="PANTHER" id="PTHR46796">
    <property type="entry name" value="HTH-TYPE TRANSCRIPTIONAL ACTIVATOR RHAS-RELATED"/>
    <property type="match status" value="1"/>
</dbReference>
<dbReference type="PROSITE" id="PS01124">
    <property type="entry name" value="HTH_ARAC_FAMILY_2"/>
    <property type="match status" value="1"/>
</dbReference>
<evidence type="ECO:0000256" key="3">
    <source>
        <dbReference type="ARBA" id="ARBA00023163"/>
    </source>
</evidence>
<dbReference type="SMART" id="SM00342">
    <property type="entry name" value="HTH_ARAC"/>
    <property type="match status" value="1"/>
</dbReference>
<name>A0ABM6U500_FUSVA</name>
<dbReference type="InterPro" id="IPR050204">
    <property type="entry name" value="AraC_XylS_family_regulators"/>
</dbReference>
<proteinExistence type="predicted"/>
<dbReference type="SUPFAM" id="SSF46689">
    <property type="entry name" value="Homeodomain-like"/>
    <property type="match status" value="2"/>
</dbReference>
<organism evidence="5 6">
    <name type="scientific">Fusobacterium varium ATCC 27725</name>
    <dbReference type="NCBI Taxonomy" id="469618"/>
    <lineage>
        <taxon>Bacteria</taxon>
        <taxon>Fusobacteriati</taxon>
        <taxon>Fusobacteriota</taxon>
        <taxon>Fusobacteriia</taxon>
        <taxon>Fusobacteriales</taxon>
        <taxon>Fusobacteriaceae</taxon>
        <taxon>Fusobacterium</taxon>
    </lineage>
</organism>
<dbReference type="RefSeq" id="WP_005947522.1">
    <property type="nucleotide sequence ID" value="NZ_CP028103.1"/>
</dbReference>
<dbReference type="Gene3D" id="1.10.10.60">
    <property type="entry name" value="Homeodomain-like"/>
    <property type="match status" value="2"/>
</dbReference>
<dbReference type="Gene3D" id="2.60.120.10">
    <property type="entry name" value="Jelly Rolls"/>
    <property type="match status" value="1"/>
</dbReference>
<evidence type="ECO:0000313" key="5">
    <source>
        <dbReference type="EMBL" id="AVQ31429.1"/>
    </source>
</evidence>
<dbReference type="EMBL" id="CP028103">
    <property type="protein sequence ID" value="AVQ31429.1"/>
    <property type="molecule type" value="Genomic_DNA"/>
</dbReference>
<dbReference type="InterPro" id="IPR011051">
    <property type="entry name" value="RmlC_Cupin_sf"/>
</dbReference>
<dbReference type="Pfam" id="PF12833">
    <property type="entry name" value="HTH_18"/>
    <property type="match status" value="1"/>
</dbReference>
<keyword evidence="2" id="KW-0238">DNA-binding</keyword>
<evidence type="ECO:0000259" key="4">
    <source>
        <dbReference type="PROSITE" id="PS01124"/>
    </source>
</evidence>
<accession>A0ABM6U500</accession>
<keyword evidence="6" id="KW-1185">Reference proteome</keyword>
<protein>
    <submittedName>
        <fullName evidence="5">AraC family transcriptional regulator</fullName>
    </submittedName>
</protein>
<dbReference type="InterPro" id="IPR003313">
    <property type="entry name" value="AraC-bd"/>
</dbReference>
<gene>
    <name evidence="5" type="ORF">C4N18_09440</name>
</gene>
<keyword evidence="1" id="KW-0805">Transcription regulation</keyword>
<feature type="domain" description="HTH araC/xylS-type" evidence="4">
    <location>
        <begin position="148"/>
        <end position="245"/>
    </location>
</feature>
<dbReference type="GeneID" id="77468216"/>